<dbReference type="CDD" id="cd02440">
    <property type="entry name" value="AdoMet_MTases"/>
    <property type="match status" value="1"/>
</dbReference>
<dbReference type="InterPro" id="IPR051052">
    <property type="entry name" value="Diverse_substrate_MTase"/>
</dbReference>
<evidence type="ECO:0000313" key="6">
    <source>
        <dbReference type="Proteomes" id="UP000051012"/>
    </source>
</evidence>
<evidence type="ECO:0000256" key="3">
    <source>
        <dbReference type="ARBA" id="ARBA00022679"/>
    </source>
</evidence>
<dbReference type="InterPro" id="IPR013216">
    <property type="entry name" value="Methyltransf_11"/>
</dbReference>
<reference evidence="5 6" key="1">
    <citation type="journal article" date="2015" name="Microbiome">
        <title>Genomic resolution of linkages in carbon, nitrogen, and sulfur cycling among widespread estuary sediment bacteria.</title>
        <authorList>
            <person name="Baker B.J."/>
            <person name="Lazar C.S."/>
            <person name="Teske A.P."/>
            <person name="Dick G.J."/>
        </authorList>
    </citation>
    <scope>NUCLEOTIDE SEQUENCE [LARGE SCALE GENOMIC DNA]</scope>
    <source>
        <strain evidence="5">DG_78</strain>
    </source>
</reference>
<dbReference type="AlphaFoldDB" id="A0A0S7YAX7"/>
<dbReference type="PANTHER" id="PTHR44942">
    <property type="entry name" value="METHYLTRANSF_11 DOMAIN-CONTAINING PROTEIN"/>
    <property type="match status" value="1"/>
</dbReference>
<evidence type="ECO:0000259" key="4">
    <source>
        <dbReference type="Pfam" id="PF08241"/>
    </source>
</evidence>
<evidence type="ECO:0000313" key="5">
    <source>
        <dbReference type="EMBL" id="KPJ71957.1"/>
    </source>
</evidence>
<sequence length="255" mass="29374">MMYFNGKDSAKRYALYRPNIHPKVIQIIKSNIKSEKPIRYALDVGCGTGQSAIALKALAEKVIAIDISPDMISQAPRSEQVEYICAAAEAIPLRNAIFHLISVGLSLHWFERGKFMTEAVRLIKPRGLLVIYDNFFSGVMRENDEFQKWFRGTFMRKFPTPPRDCRPLEDKKLRRYGFGLEKEVDYEENITYNLDQLVGYVTTMTNTVAALKKGIVELDVVLDWLESSIRPFFIGQDKCTILHRGWIKFLKKLDN</sequence>
<dbReference type="PANTHER" id="PTHR44942:SF4">
    <property type="entry name" value="METHYLTRANSFERASE TYPE 11 DOMAIN-CONTAINING PROTEIN"/>
    <property type="match status" value="1"/>
</dbReference>
<dbReference type="SUPFAM" id="SSF53335">
    <property type="entry name" value="S-adenosyl-L-methionine-dependent methyltransferases"/>
    <property type="match status" value="1"/>
</dbReference>
<gene>
    <name evidence="5" type="ORF">AMJ52_08030</name>
</gene>
<proteinExistence type="inferred from homology"/>
<dbReference type="InterPro" id="IPR029063">
    <property type="entry name" value="SAM-dependent_MTases_sf"/>
</dbReference>
<comment type="similarity">
    <text evidence="1">Belongs to the methyltransferase superfamily.</text>
</comment>
<dbReference type="Gene3D" id="3.40.50.150">
    <property type="entry name" value="Vaccinia Virus protein VP39"/>
    <property type="match status" value="1"/>
</dbReference>
<organism evidence="5 6">
    <name type="scientific">candidate division TA06 bacterium DG_78</name>
    <dbReference type="NCBI Taxonomy" id="1703772"/>
    <lineage>
        <taxon>Bacteria</taxon>
        <taxon>Bacteria division TA06</taxon>
    </lineage>
</organism>
<evidence type="ECO:0000256" key="2">
    <source>
        <dbReference type="ARBA" id="ARBA00022603"/>
    </source>
</evidence>
<accession>A0A0S7YAX7</accession>
<dbReference type="EMBL" id="LJNI01000111">
    <property type="protein sequence ID" value="KPJ71957.1"/>
    <property type="molecule type" value="Genomic_DNA"/>
</dbReference>
<feature type="domain" description="Methyltransferase type 11" evidence="4">
    <location>
        <begin position="42"/>
        <end position="131"/>
    </location>
</feature>
<dbReference type="Proteomes" id="UP000051012">
    <property type="component" value="Unassembled WGS sequence"/>
</dbReference>
<protein>
    <recommendedName>
        <fullName evidence="4">Methyltransferase type 11 domain-containing protein</fullName>
    </recommendedName>
</protein>
<comment type="caution">
    <text evidence="5">The sequence shown here is derived from an EMBL/GenBank/DDBJ whole genome shotgun (WGS) entry which is preliminary data.</text>
</comment>
<evidence type="ECO:0000256" key="1">
    <source>
        <dbReference type="ARBA" id="ARBA00008361"/>
    </source>
</evidence>
<keyword evidence="3" id="KW-0808">Transferase</keyword>
<dbReference type="GO" id="GO:0008757">
    <property type="term" value="F:S-adenosylmethionine-dependent methyltransferase activity"/>
    <property type="evidence" value="ECO:0007669"/>
    <property type="project" value="InterPro"/>
</dbReference>
<name>A0A0S7YAX7_UNCT6</name>
<dbReference type="Pfam" id="PF08241">
    <property type="entry name" value="Methyltransf_11"/>
    <property type="match status" value="1"/>
</dbReference>
<keyword evidence="2" id="KW-0489">Methyltransferase</keyword>
<dbReference type="GO" id="GO:0032259">
    <property type="term" value="P:methylation"/>
    <property type="evidence" value="ECO:0007669"/>
    <property type="project" value="UniProtKB-KW"/>
</dbReference>